<organism evidence="1 2">
    <name type="scientific">Aureimonas ureilytica</name>
    <dbReference type="NCBI Taxonomy" id="401562"/>
    <lineage>
        <taxon>Bacteria</taxon>
        <taxon>Pseudomonadati</taxon>
        <taxon>Pseudomonadota</taxon>
        <taxon>Alphaproteobacteria</taxon>
        <taxon>Hyphomicrobiales</taxon>
        <taxon>Aurantimonadaceae</taxon>
        <taxon>Aureimonas</taxon>
    </lineage>
</organism>
<comment type="caution">
    <text evidence="1">The sequence shown here is derived from an EMBL/GenBank/DDBJ whole genome shotgun (WGS) entry which is preliminary data.</text>
</comment>
<sequence length="601" mass="66533">MEEAKLDPELLKDPNLERFGCRPGKWEGAPWDAMPPGCPVQVLGYNGAVTYCRSAAGQLTAIERWTNGEIENLFAPYISYALWAWPGFGSAGKDADGNPTDPVVKRLERDRARNALINEGRRRGLFDPQDSVRGRGGWRDKSERFVWNSGGFLWTVTNGKLEATRPMEYDGHFYEMKPDVLRPWNEPIAPENSPASTILKSLKTWSFENELDALFVLGWMATGLMGGALDWRPVIFTTGGAGVGKSTLQGLIKRVLGRSLLDTTDTTQAGIYQRVRNDCLPVMVDELENKAGSSRATTIIELARLAASGGFMNRGGADHEGVMFQARNSFLMSAINPPPLETQDRSRMPILNLARLDKSRKATDIVVRDEDGRMILRQIMDGWTEFHEAILPRWKLALHEAGLDARAQATYGTLLAAAELLIGTDIMAEMGIDVETAIGGDDMRRAGAMISHLTAAERSEQTDNWQECLEHVMASPIEAWRSGERITIGSVLYDYRRGELHYNDAKHRLAAAGLGLREALKPHDWGSLAIPYKKLPALNKIFADTKWNGGVWSSALKQGPKDVVVRDLDQKFHTLRIAGVPMKCLLVDVKAFDELVGGDGT</sequence>
<evidence type="ECO:0008006" key="3">
    <source>
        <dbReference type="Google" id="ProtNLM"/>
    </source>
</evidence>
<evidence type="ECO:0000313" key="1">
    <source>
        <dbReference type="EMBL" id="KTR08578.1"/>
    </source>
</evidence>
<reference evidence="1 2" key="1">
    <citation type="journal article" date="2016" name="Front. Microbiol.">
        <title>Genomic Resource of Rice Seed Associated Bacteria.</title>
        <authorList>
            <person name="Midha S."/>
            <person name="Bansal K."/>
            <person name="Sharma S."/>
            <person name="Kumar N."/>
            <person name="Patil P.P."/>
            <person name="Chaudhry V."/>
            <person name="Patil P.B."/>
        </authorList>
    </citation>
    <scope>NUCLEOTIDE SEQUENCE [LARGE SCALE GENOMIC DNA]</scope>
    <source>
        <strain evidence="1 2">NS365</strain>
    </source>
</reference>
<gene>
    <name evidence="1" type="ORF">NS365_01180</name>
</gene>
<evidence type="ECO:0000313" key="2">
    <source>
        <dbReference type="Proteomes" id="UP000078529"/>
    </source>
</evidence>
<dbReference type="PATRIC" id="fig|401562.4.peg.237"/>
<accession>A0A147DBN0</accession>
<proteinExistence type="predicted"/>
<keyword evidence="2" id="KW-1185">Reference proteome</keyword>
<name>A0A147DBN0_9HYPH</name>
<protein>
    <recommendedName>
        <fullName evidence="3">DUF927 domain-containing protein</fullName>
    </recommendedName>
</protein>
<dbReference type="AlphaFoldDB" id="A0A147DBN0"/>
<dbReference type="Proteomes" id="UP000078529">
    <property type="component" value="Unassembled WGS sequence"/>
</dbReference>
<dbReference type="EMBL" id="LDQA01000001">
    <property type="protein sequence ID" value="KTR08578.1"/>
    <property type="molecule type" value="Genomic_DNA"/>
</dbReference>